<dbReference type="EMBL" id="LJDB01000022">
    <property type="protein sequence ID" value="ONI42066.1"/>
    <property type="molecule type" value="Genomic_DNA"/>
</dbReference>
<comment type="caution">
    <text evidence="1">The sequence shown here is derived from an EMBL/GenBank/DDBJ whole genome shotgun (WGS) entry which is preliminary data.</text>
</comment>
<accession>A0ACC8XF83</accession>
<name>A0ACC8XF83_9FIRM</name>
<protein>
    <submittedName>
        <fullName evidence="1">Uncharacterized protein</fullName>
    </submittedName>
</protein>
<dbReference type="Proteomes" id="UP000188605">
    <property type="component" value="Unassembled WGS sequence"/>
</dbReference>
<reference evidence="1" key="1">
    <citation type="submission" date="2016-08" db="EMBL/GenBank/DDBJ databases">
        <authorList>
            <person name="Ngugi D.K."/>
            <person name="Miyake S."/>
            <person name="Stingl U."/>
        </authorList>
    </citation>
    <scope>NUCLEOTIDE SEQUENCE</scope>
    <source>
        <strain evidence="1">SCG-B11WGA-EpuloA1</strain>
    </source>
</reference>
<evidence type="ECO:0000313" key="2">
    <source>
        <dbReference type="Proteomes" id="UP000188605"/>
    </source>
</evidence>
<proteinExistence type="predicted"/>
<keyword evidence="2" id="KW-1185">Reference proteome</keyword>
<gene>
    <name evidence="1" type="ORF">AN396_00410</name>
</gene>
<evidence type="ECO:0000313" key="1">
    <source>
        <dbReference type="EMBL" id="ONI42066.1"/>
    </source>
</evidence>
<sequence length="306" mass="34964">MHVFDLHCDTASLILNKKQNLKQNAFHVDLEKMQKANYCGQWFAFFVNLKSNEMSPLEKFNLMYDYFINQIEQNKDTIEIVSSAKRYLELKQQNKISAFLSLEEGEMVKDGLHIIDELEQKGITLMTLTWNFKNSLAHPHSEAGGLTSYGKEVVDYLNTKNILLDVSHLSDIGILEVLNISKKPVLASHSNAKAIYNNSRNLNDELIKKISKSGGLIGINFYSYFLTLSNWSFIDDILKMIDYVYNLGGSDVVALGTDFDGINCNLEVSNCGEMEKLIDALNKLYPINIVEKFMYKNVERLILENF</sequence>
<organism evidence="1 2">
    <name type="scientific">Candidatus Epulonipiscium fishelsonii</name>
    <dbReference type="NCBI Taxonomy" id="77094"/>
    <lineage>
        <taxon>Bacteria</taxon>
        <taxon>Bacillati</taxon>
        <taxon>Bacillota</taxon>
        <taxon>Clostridia</taxon>
        <taxon>Lachnospirales</taxon>
        <taxon>Lachnospiraceae</taxon>
        <taxon>Candidatus Epulonipiscium</taxon>
    </lineage>
</organism>